<dbReference type="Ensembl" id="ENSPNAT00000049651.1">
    <property type="protein sequence ID" value="ENSPNAP00000067875.1"/>
    <property type="gene ID" value="ENSPNAG00000033156.1"/>
</dbReference>
<keyword evidence="6" id="KW-0732">Signal</keyword>
<name>A0AAR2KUC0_PYGNA</name>
<evidence type="ECO:0000256" key="6">
    <source>
        <dbReference type="SAM" id="SignalP"/>
    </source>
</evidence>
<evidence type="ECO:0000313" key="9">
    <source>
        <dbReference type="Proteomes" id="UP001501920"/>
    </source>
</evidence>
<reference evidence="8 9" key="1">
    <citation type="submission" date="2020-10" db="EMBL/GenBank/DDBJ databases">
        <title>Pygocentrus nattereri (red-bellied piranha) genome, fPygNat1, primary haplotype.</title>
        <authorList>
            <person name="Myers G."/>
            <person name="Meyer A."/>
            <person name="Karagic N."/>
            <person name="Pippel M."/>
            <person name="Winkler S."/>
            <person name="Tracey A."/>
            <person name="Wood J."/>
            <person name="Formenti G."/>
            <person name="Howe K."/>
            <person name="Fedrigo O."/>
            <person name="Jarvis E.D."/>
        </authorList>
    </citation>
    <scope>NUCLEOTIDE SEQUENCE [LARGE SCALE GENOMIC DNA]</scope>
</reference>
<dbReference type="EC" id="3.4.21.4" evidence="5"/>
<dbReference type="PANTHER" id="PTHR24271:SF80">
    <property type="entry name" value="GRANZYME 3, TANDEM DUPLICATE 1-RELATED"/>
    <property type="match status" value="1"/>
</dbReference>
<dbReference type="PANTHER" id="PTHR24271">
    <property type="entry name" value="KALLIKREIN-RELATED"/>
    <property type="match status" value="1"/>
</dbReference>
<dbReference type="GO" id="GO:0005576">
    <property type="term" value="C:extracellular region"/>
    <property type="evidence" value="ECO:0007669"/>
    <property type="project" value="UniProtKB-SubCell"/>
</dbReference>
<dbReference type="InterPro" id="IPR043504">
    <property type="entry name" value="Peptidase_S1_PA_chymotrypsin"/>
</dbReference>
<proteinExistence type="predicted"/>
<evidence type="ECO:0000313" key="8">
    <source>
        <dbReference type="Ensembl" id="ENSPNAP00000067875.1"/>
    </source>
</evidence>
<comment type="catalytic activity">
    <reaction evidence="4">
        <text>Preferential cleavage: Arg-|-Xaa, Lys-|-Xaa.</text>
        <dbReference type="EC" id="3.4.21.4"/>
    </reaction>
</comment>
<keyword evidence="9" id="KW-1185">Reference proteome</keyword>
<dbReference type="GeneID" id="108432593"/>
<dbReference type="AlphaFoldDB" id="A0AAR2KUC0"/>
<protein>
    <recommendedName>
        <fullName evidence="5">trypsin</fullName>
        <ecNumber evidence="5">3.4.21.4</ecNumber>
    </recommendedName>
</protein>
<evidence type="ECO:0000256" key="4">
    <source>
        <dbReference type="ARBA" id="ARBA00036320"/>
    </source>
</evidence>
<reference evidence="8" key="3">
    <citation type="submission" date="2025-09" db="UniProtKB">
        <authorList>
            <consortium name="Ensembl"/>
        </authorList>
    </citation>
    <scope>IDENTIFICATION</scope>
</reference>
<feature type="signal peptide" evidence="6">
    <location>
        <begin position="1"/>
        <end position="32"/>
    </location>
</feature>
<keyword evidence="3" id="KW-1015">Disulfide bond</keyword>
<dbReference type="InterPro" id="IPR001314">
    <property type="entry name" value="Peptidase_S1A"/>
</dbReference>
<dbReference type="Gene3D" id="2.40.10.10">
    <property type="entry name" value="Trypsin-like serine proteases"/>
    <property type="match status" value="1"/>
</dbReference>
<dbReference type="RefSeq" id="XP_017562034.1">
    <property type="nucleotide sequence ID" value="XM_017706545.1"/>
</dbReference>
<feature type="domain" description="Peptidase S1" evidence="7">
    <location>
        <begin position="37"/>
        <end position="271"/>
    </location>
</feature>
<evidence type="ECO:0000256" key="5">
    <source>
        <dbReference type="ARBA" id="ARBA00038868"/>
    </source>
</evidence>
<dbReference type="GeneTree" id="ENSGT00910000144271"/>
<reference evidence="8" key="2">
    <citation type="submission" date="2025-08" db="UniProtKB">
        <authorList>
            <consortium name="Ensembl"/>
        </authorList>
    </citation>
    <scope>IDENTIFICATION</scope>
</reference>
<dbReference type="GO" id="GO:0004252">
    <property type="term" value="F:serine-type endopeptidase activity"/>
    <property type="evidence" value="ECO:0007669"/>
    <property type="project" value="UniProtKB-EC"/>
</dbReference>
<organism evidence="8 9">
    <name type="scientific">Pygocentrus nattereri</name>
    <name type="common">Red-bellied piranha</name>
    <dbReference type="NCBI Taxonomy" id="42514"/>
    <lineage>
        <taxon>Eukaryota</taxon>
        <taxon>Metazoa</taxon>
        <taxon>Chordata</taxon>
        <taxon>Craniata</taxon>
        <taxon>Vertebrata</taxon>
        <taxon>Euteleostomi</taxon>
        <taxon>Actinopterygii</taxon>
        <taxon>Neopterygii</taxon>
        <taxon>Teleostei</taxon>
        <taxon>Ostariophysi</taxon>
        <taxon>Characiformes</taxon>
        <taxon>Characoidei</taxon>
        <taxon>Pygocentrus</taxon>
    </lineage>
</organism>
<evidence type="ECO:0000256" key="2">
    <source>
        <dbReference type="ARBA" id="ARBA00023145"/>
    </source>
</evidence>
<dbReference type="PROSITE" id="PS50240">
    <property type="entry name" value="TRYPSIN_DOM"/>
    <property type="match status" value="1"/>
</dbReference>
<dbReference type="FunFam" id="2.40.10.10:FF:000005">
    <property type="entry name" value="Serine protease 37"/>
    <property type="match status" value="1"/>
</dbReference>
<feature type="chain" id="PRO_5043310994" description="trypsin" evidence="6">
    <location>
        <begin position="33"/>
        <end position="273"/>
    </location>
</feature>
<dbReference type="SMART" id="SM00020">
    <property type="entry name" value="Tryp_SPc"/>
    <property type="match status" value="1"/>
</dbReference>
<dbReference type="GO" id="GO:0006508">
    <property type="term" value="P:proteolysis"/>
    <property type="evidence" value="ECO:0007669"/>
    <property type="project" value="InterPro"/>
</dbReference>
<evidence type="ECO:0000256" key="3">
    <source>
        <dbReference type="ARBA" id="ARBA00023157"/>
    </source>
</evidence>
<dbReference type="SUPFAM" id="SSF50494">
    <property type="entry name" value="Trypsin-like serine proteases"/>
    <property type="match status" value="1"/>
</dbReference>
<dbReference type="CDD" id="cd00190">
    <property type="entry name" value="Tryp_SPc"/>
    <property type="match status" value="1"/>
</dbReference>
<dbReference type="Proteomes" id="UP001501920">
    <property type="component" value="Chromosome 6"/>
</dbReference>
<evidence type="ECO:0000256" key="1">
    <source>
        <dbReference type="ARBA" id="ARBA00004239"/>
    </source>
</evidence>
<comment type="subcellular location">
    <subcellularLocation>
        <location evidence="1">Secreted</location>
        <location evidence="1">Extracellular space</location>
    </subcellularLocation>
</comment>
<dbReference type="InterPro" id="IPR001254">
    <property type="entry name" value="Trypsin_dom"/>
</dbReference>
<dbReference type="InterPro" id="IPR009003">
    <property type="entry name" value="Peptidase_S1_PA"/>
</dbReference>
<dbReference type="PRINTS" id="PR00722">
    <property type="entry name" value="CHYMOTRYPSIN"/>
</dbReference>
<keyword evidence="2" id="KW-0865">Zymogen</keyword>
<dbReference type="Pfam" id="PF00089">
    <property type="entry name" value="Trypsin"/>
    <property type="match status" value="1"/>
</dbReference>
<accession>A0AAR2KUC0</accession>
<sequence>MCSLFSYVCQFCREMVLFVSLLIISSLHLSGAMESRIIGGNEAKPHSRPYMVSFQMDNEHKCGGMLITENYVLTSAHCLNGYEPSGGKKLEVLLGAHNISRKEPSQQRIRVEKYIMHPSYKEGQKDRSYDVMLLKLETKAKVNKYVNFHALPKKNKTIPAHQKCSIAGWGIKGSGEHQASDVLLEVTLKVQFNFECKNSWRDYFDSMCMICTASNGIRAFCQGDSGSPLICNKEAQGMAAYTYPGDCLKRKFPEIYIKVAYFVPWIKEVIQSN</sequence>
<evidence type="ECO:0000259" key="7">
    <source>
        <dbReference type="PROSITE" id="PS50240"/>
    </source>
</evidence>